<protein>
    <submittedName>
        <fullName evidence="2">Uncharacterized protein</fullName>
    </submittedName>
</protein>
<dbReference type="Proteomes" id="UP000596661">
    <property type="component" value="Chromosome 6"/>
</dbReference>
<feature type="region of interest" description="Disordered" evidence="1">
    <location>
        <begin position="30"/>
        <end position="50"/>
    </location>
</feature>
<name>A0A803PYY4_CANSA</name>
<evidence type="ECO:0000256" key="1">
    <source>
        <dbReference type="SAM" id="MobiDB-lite"/>
    </source>
</evidence>
<evidence type="ECO:0000313" key="2">
    <source>
        <dbReference type="EnsemblPlants" id="cds.evm.model.06.578"/>
    </source>
</evidence>
<keyword evidence="3" id="KW-1185">Reference proteome</keyword>
<reference evidence="2" key="1">
    <citation type="submission" date="2018-11" db="EMBL/GenBank/DDBJ databases">
        <authorList>
            <person name="Grassa J C."/>
        </authorList>
    </citation>
    <scope>NUCLEOTIDE SEQUENCE [LARGE SCALE GENOMIC DNA]</scope>
</reference>
<feature type="compositionally biased region" description="Basic and acidic residues" evidence="1">
    <location>
        <begin position="33"/>
        <end position="50"/>
    </location>
</feature>
<organism evidence="2 3">
    <name type="scientific">Cannabis sativa</name>
    <name type="common">Hemp</name>
    <name type="synonym">Marijuana</name>
    <dbReference type="NCBI Taxonomy" id="3483"/>
    <lineage>
        <taxon>Eukaryota</taxon>
        <taxon>Viridiplantae</taxon>
        <taxon>Streptophyta</taxon>
        <taxon>Embryophyta</taxon>
        <taxon>Tracheophyta</taxon>
        <taxon>Spermatophyta</taxon>
        <taxon>Magnoliopsida</taxon>
        <taxon>eudicotyledons</taxon>
        <taxon>Gunneridae</taxon>
        <taxon>Pentapetalae</taxon>
        <taxon>rosids</taxon>
        <taxon>fabids</taxon>
        <taxon>Rosales</taxon>
        <taxon>Cannabaceae</taxon>
        <taxon>Cannabis</taxon>
    </lineage>
</organism>
<dbReference type="AlphaFoldDB" id="A0A803PYY4"/>
<proteinExistence type="predicted"/>
<feature type="region of interest" description="Disordered" evidence="1">
    <location>
        <begin position="1"/>
        <end position="20"/>
    </location>
</feature>
<dbReference type="EMBL" id="UZAU01000570">
    <property type="status" value="NOT_ANNOTATED_CDS"/>
    <property type="molecule type" value="Genomic_DNA"/>
</dbReference>
<reference evidence="2" key="2">
    <citation type="submission" date="2021-03" db="UniProtKB">
        <authorList>
            <consortium name="EnsemblPlants"/>
        </authorList>
    </citation>
    <scope>IDENTIFICATION</scope>
</reference>
<dbReference type="EnsemblPlants" id="evm.model.06.578">
    <property type="protein sequence ID" value="cds.evm.model.06.578"/>
    <property type="gene ID" value="evm.TU.06.578"/>
</dbReference>
<sequence>MPGGKGNIQSANPPSELKPNAISIIARLHKPEKKAEREPGQKQEEGGFQEQRLRLRELLYGVKLEDGLRKGHGVVVNSMVGGDGGSS</sequence>
<accession>A0A803PYY4</accession>
<evidence type="ECO:0000313" key="3">
    <source>
        <dbReference type="Proteomes" id="UP000596661"/>
    </source>
</evidence>
<dbReference type="Gramene" id="evm.model.06.578">
    <property type="protein sequence ID" value="cds.evm.model.06.578"/>
    <property type="gene ID" value="evm.TU.06.578"/>
</dbReference>